<gene>
    <name evidence="1" type="ORF">BGZ97_005813</name>
</gene>
<keyword evidence="2" id="KW-1185">Reference proteome</keyword>
<sequence length="890" mass="100902">MQRHPLEIPELLAAVGSFLPLWEQPYPARPKAKKAQFEPKTLATCLLVSKLWYKTLLPILWHDYRRSENMRPIPMEIIRRGSRFLRALELYKIPQAGVDEAVFESTNLVELSMLVGVNEVGVQQPKVGEEEEVEVEALVQGVELAIAVGGRCSGEDKETLSRGKRLVRANPGIKILTLEGLEFVNDDSIRLALDVNDFVRLERLESLSLDHWDCSNGRLEQVLRTVSGSLKELKVGTIYGLQPELLKKDNGGLVLKRLKSIKWHSSEQADDYLCELVKRCPNLQNLKLRVNHDEWDFTHLTESLRTNCPKFDSLRLHATRATQHLESLIRDSSTSGFRVLHLTFEGNTDKLMTLIIGHAATLEYLHVSPFSDSGDSGNYRRLMVECTRLRCLSYNPVYVDFTDGFFRSLAQQPWGCRGLEELKIQFGRGAFRRFKPKTLVTCFRVSKLWHKTLLPILWYGYWSWLSDMRDIPAAALYRNSHYLRLLYFNRYSTGDVDLARLNCTNLVDLDIYVDEGRQEPGGGEVTPLLPVKRILRSNPQLRTLKWTGGRFTAPLLDAEDFAGLTGLEILALTDLDCSNGRLGMVLRNVAGSLKELTIERLHGINPVFVSSPPLPPPTTTLSQLQTEIRADMDIGRGHGVEELILSRLESLVWVGGDFNKGDDLSLPFLVTRSPRLMRLVLIGQQSEKGISRLAESLGSSCPNIQSLELYGSIQTHDLEKLIRHCSPDRPQLRKLNVAVQNLADGPEGLVKAILRHASTLEDFDIYSDSRCSAMDASVCLHLLIECPRLTHFGFHTVEGLSSNMVFLAMLKHERQQEVWKCRETLQVLRLNTAFFRLNRGQTDVERQEKVEMLSEMGWEMVYKDTGGNGPIDGARLREVLELVRSQKCIE</sequence>
<reference evidence="1" key="1">
    <citation type="journal article" date="2020" name="Fungal Divers.">
        <title>Resolving the Mortierellaceae phylogeny through synthesis of multi-gene phylogenetics and phylogenomics.</title>
        <authorList>
            <person name="Vandepol N."/>
            <person name="Liber J."/>
            <person name="Desiro A."/>
            <person name="Na H."/>
            <person name="Kennedy M."/>
            <person name="Barry K."/>
            <person name="Grigoriev I.V."/>
            <person name="Miller A.N."/>
            <person name="O'Donnell K."/>
            <person name="Stajich J.E."/>
            <person name="Bonito G."/>
        </authorList>
    </citation>
    <scope>NUCLEOTIDE SEQUENCE</scope>
    <source>
        <strain evidence="1">NVP60</strain>
    </source>
</reference>
<organism evidence="1 2">
    <name type="scientific">Linnemannia gamsii</name>
    <dbReference type="NCBI Taxonomy" id="64522"/>
    <lineage>
        <taxon>Eukaryota</taxon>
        <taxon>Fungi</taxon>
        <taxon>Fungi incertae sedis</taxon>
        <taxon>Mucoromycota</taxon>
        <taxon>Mortierellomycotina</taxon>
        <taxon>Mortierellomycetes</taxon>
        <taxon>Mortierellales</taxon>
        <taxon>Mortierellaceae</taxon>
        <taxon>Linnemannia</taxon>
    </lineage>
</organism>
<dbReference type="InterPro" id="IPR032675">
    <property type="entry name" value="LRR_dom_sf"/>
</dbReference>
<evidence type="ECO:0000313" key="1">
    <source>
        <dbReference type="EMBL" id="KAG0322569.1"/>
    </source>
</evidence>
<evidence type="ECO:0000313" key="2">
    <source>
        <dbReference type="Proteomes" id="UP000823405"/>
    </source>
</evidence>
<dbReference type="Gene3D" id="3.80.10.10">
    <property type="entry name" value="Ribonuclease Inhibitor"/>
    <property type="match status" value="2"/>
</dbReference>
<accession>A0A9P6RQL4</accession>
<comment type="caution">
    <text evidence="1">The sequence shown here is derived from an EMBL/GenBank/DDBJ whole genome shotgun (WGS) entry which is preliminary data.</text>
</comment>
<dbReference type="EMBL" id="JAAAIN010000026">
    <property type="protein sequence ID" value="KAG0322569.1"/>
    <property type="molecule type" value="Genomic_DNA"/>
</dbReference>
<dbReference type="Proteomes" id="UP000823405">
    <property type="component" value="Unassembled WGS sequence"/>
</dbReference>
<protein>
    <recommendedName>
        <fullName evidence="3">RNI-like protein</fullName>
    </recommendedName>
</protein>
<dbReference type="OrthoDB" id="2441502at2759"/>
<dbReference type="PANTHER" id="PTHR13318">
    <property type="entry name" value="PARTNER OF PAIRED, ISOFORM B-RELATED"/>
    <property type="match status" value="1"/>
</dbReference>
<dbReference type="SUPFAM" id="SSF52047">
    <property type="entry name" value="RNI-like"/>
    <property type="match status" value="2"/>
</dbReference>
<dbReference type="GO" id="GO:0019005">
    <property type="term" value="C:SCF ubiquitin ligase complex"/>
    <property type="evidence" value="ECO:0007669"/>
    <property type="project" value="TreeGrafter"/>
</dbReference>
<name>A0A9P6RQL4_9FUNG</name>
<evidence type="ECO:0008006" key="3">
    <source>
        <dbReference type="Google" id="ProtNLM"/>
    </source>
</evidence>
<proteinExistence type="predicted"/>
<dbReference type="AlphaFoldDB" id="A0A9P6RQL4"/>
<dbReference type="GO" id="GO:0031146">
    <property type="term" value="P:SCF-dependent proteasomal ubiquitin-dependent protein catabolic process"/>
    <property type="evidence" value="ECO:0007669"/>
    <property type="project" value="TreeGrafter"/>
</dbReference>